<keyword evidence="2" id="KW-1185">Reference proteome</keyword>
<gene>
    <name evidence="1" type="ORF">LTS18_008558</name>
</gene>
<sequence length="240" mass="25529">MTKGADSKAVQHTVKSRPNFSAALSESTLIVVVDGYHKLCHTLNNAAHISGTPYQVSRSQTSHDSTTEQATYADPARPQTDSNSVSQHLVDESTLGQNSSNVLGAMTSIPQYSVDSLLPTNQLNTAGTDAFGIGYTDFSYGIPLTAPITTSGLVSSADAQSSEALTAEQWFNLSATPINLNRLDGYSAWPGAEFSANTDSEWRVSPTGPNLSRSAGDLPFDSNKILSDFVWSLPCTGDFN</sequence>
<organism evidence="1 2">
    <name type="scientific">Coniosporium uncinatum</name>
    <dbReference type="NCBI Taxonomy" id="93489"/>
    <lineage>
        <taxon>Eukaryota</taxon>
        <taxon>Fungi</taxon>
        <taxon>Dikarya</taxon>
        <taxon>Ascomycota</taxon>
        <taxon>Pezizomycotina</taxon>
        <taxon>Dothideomycetes</taxon>
        <taxon>Dothideomycetes incertae sedis</taxon>
        <taxon>Coniosporium</taxon>
    </lineage>
</organism>
<evidence type="ECO:0000313" key="1">
    <source>
        <dbReference type="EMBL" id="KAK3064288.1"/>
    </source>
</evidence>
<dbReference type="Proteomes" id="UP001186974">
    <property type="component" value="Unassembled WGS sequence"/>
</dbReference>
<proteinExistence type="predicted"/>
<accession>A0ACC3DAH2</accession>
<comment type="caution">
    <text evidence="1">The sequence shown here is derived from an EMBL/GenBank/DDBJ whole genome shotgun (WGS) entry which is preliminary data.</text>
</comment>
<dbReference type="EMBL" id="JAWDJW010006558">
    <property type="protein sequence ID" value="KAK3064288.1"/>
    <property type="molecule type" value="Genomic_DNA"/>
</dbReference>
<reference evidence="1" key="1">
    <citation type="submission" date="2024-09" db="EMBL/GenBank/DDBJ databases">
        <title>Black Yeasts Isolated from many extreme environments.</title>
        <authorList>
            <person name="Coleine C."/>
            <person name="Stajich J.E."/>
            <person name="Selbmann L."/>
        </authorList>
    </citation>
    <scope>NUCLEOTIDE SEQUENCE</scope>
    <source>
        <strain evidence="1">CCFEE 5737</strain>
    </source>
</reference>
<name>A0ACC3DAH2_9PEZI</name>
<protein>
    <submittedName>
        <fullName evidence="1">Uncharacterized protein</fullName>
    </submittedName>
</protein>
<evidence type="ECO:0000313" key="2">
    <source>
        <dbReference type="Proteomes" id="UP001186974"/>
    </source>
</evidence>